<dbReference type="OrthoDB" id="5813at2759"/>
<dbReference type="EMBL" id="CAACVS010000335">
    <property type="protein sequence ID" value="VEU41196.1"/>
    <property type="molecule type" value="Genomic_DNA"/>
</dbReference>
<reference evidence="2 3" key="1">
    <citation type="submission" date="2019-01" db="EMBL/GenBank/DDBJ databases">
        <authorList>
            <person name="Ferrante I. M."/>
        </authorList>
    </citation>
    <scope>NUCLEOTIDE SEQUENCE [LARGE SCALE GENOMIC DNA]</scope>
    <source>
        <strain evidence="2 3">B856</strain>
    </source>
</reference>
<feature type="compositionally biased region" description="Basic residues" evidence="1">
    <location>
        <begin position="74"/>
        <end position="85"/>
    </location>
</feature>
<protein>
    <submittedName>
        <fullName evidence="2">Uncharacterized protein</fullName>
    </submittedName>
</protein>
<feature type="compositionally biased region" description="Polar residues" evidence="1">
    <location>
        <begin position="92"/>
        <end position="104"/>
    </location>
</feature>
<keyword evidence="3" id="KW-1185">Reference proteome</keyword>
<gene>
    <name evidence="2" type="ORF">PSNMU_V1.4_AUG-EV-PASAV3_0081620</name>
</gene>
<proteinExistence type="predicted"/>
<evidence type="ECO:0000256" key="1">
    <source>
        <dbReference type="SAM" id="MobiDB-lite"/>
    </source>
</evidence>
<name>A0A448ZGR7_9STRA</name>
<evidence type="ECO:0000313" key="2">
    <source>
        <dbReference type="EMBL" id="VEU41196.1"/>
    </source>
</evidence>
<organism evidence="2 3">
    <name type="scientific">Pseudo-nitzschia multistriata</name>
    <dbReference type="NCBI Taxonomy" id="183589"/>
    <lineage>
        <taxon>Eukaryota</taxon>
        <taxon>Sar</taxon>
        <taxon>Stramenopiles</taxon>
        <taxon>Ochrophyta</taxon>
        <taxon>Bacillariophyta</taxon>
        <taxon>Bacillariophyceae</taxon>
        <taxon>Bacillariophycidae</taxon>
        <taxon>Bacillariales</taxon>
        <taxon>Bacillariaceae</taxon>
        <taxon>Pseudo-nitzschia</taxon>
    </lineage>
</organism>
<accession>A0A448ZGR7</accession>
<evidence type="ECO:0000313" key="3">
    <source>
        <dbReference type="Proteomes" id="UP000291116"/>
    </source>
</evidence>
<sequence length="364" mass="38571">MVLSKKDSNRCVLLFLLGAGAIGVQSFSPNSALVSGTRGTQQPKPQFRLLRQGTAAETFGTELAAAKSSGEGGKKKRRRKRKKTAPKAEDPSPSTDSVVASQTAVPEAAPGSMDAAGADDADVMDIKDVASFSFGGKSPIDAAPQQIPEEAVAAPPAELSSPVQEVDGSIPLPDIKDTMRRKQAEVQKGPAKDEDSIMPKTKIDRGDRQALLKLLEQDPYADGDDSFFQEEEYTTVSALLGERAKPFLGIPIGPLQVGHTIGALVIILMAFIEYPGFPLTNLPTPIRDALQGGLGTIYGINALLAVVASFKAGERGQPAPLWMAKTFTVGGLALDQLTQLPTTAQIEAAKARKGKRALKNMKRK</sequence>
<feature type="region of interest" description="Disordered" evidence="1">
    <location>
        <begin position="62"/>
        <end position="117"/>
    </location>
</feature>
<dbReference type="Proteomes" id="UP000291116">
    <property type="component" value="Unassembled WGS sequence"/>
</dbReference>
<dbReference type="AlphaFoldDB" id="A0A448ZGR7"/>